<evidence type="ECO:0008006" key="4">
    <source>
        <dbReference type="Google" id="ProtNLM"/>
    </source>
</evidence>
<dbReference type="InterPro" id="IPR010982">
    <property type="entry name" value="Lambda_DNA-bd_dom_sf"/>
</dbReference>
<evidence type="ECO:0000256" key="1">
    <source>
        <dbReference type="SAM" id="MobiDB-lite"/>
    </source>
</evidence>
<dbReference type="Proteomes" id="UP001165367">
    <property type="component" value="Unassembled WGS sequence"/>
</dbReference>
<organism evidence="2 3">
    <name type="scientific">Terrimonas ginsenosidimutans</name>
    <dbReference type="NCBI Taxonomy" id="2908004"/>
    <lineage>
        <taxon>Bacteria</taxon>
        <taxon>Pseudomonadati</taxon>
        <taxon>Bacteroidota</taxon>
        <taxon>Chitinophagia</taxon>
        <taxon>Chitinophagales</taxon>
        <taxon>Chitinophagaceae</taxon>
        <taxon>Terrimonas</taxon>
    </lineage>
</organism>
<reference evidence="2" key="1">
    <citation type="submission" date="2022-01" db="EMBL/GenBank/DDBJ databases">
        <authorList>
            <person name="Jo J.-H."/>
            <person name="Im W.-T."/>
        </authorList>
    </citation>
    <scope>NUCLEOTIDE SEQUENCE</scope>
    <source>
        <strain evidence="2">NA20</strain>
    </source>
</reference>
<accession>A0ABS9KK23</accession>
<dbReference type="Gene3D" id="1.10.260.40">
    <property type="entry name" value="lambda repressor-like DNA-binding domains"/>
    <property type="match status" value="1"/>
</dbReference>
<feature type="region of interest" description="Disordered" evidence="1">
    <location>
        <begin position="216"/>
        <end position="243"/>
    </location>
</feature>
<sequence length="243" mass="27493">MENKKKRKEKFQDIAIGQAEYKEWSAEKVAAVKAAVKEHAAKRSEEQKLSNEMVAIELKMIHYVNQESQNTRKPIKIADFLSQYLSVMKLSFKRFAEGLDTKDSNLKKYVDGERSFNGDLAMKFGSFFHTSPDLWLKVHAKNELLQLQENKKDSQRYKRYDYTTVIEIGSAVEANGARKTSVQVESRTGASKKGVGYAKHSAKSYKAEKSLVLRDSGSKVRGSSKVAQKDSYVPKAVGKKQAR</sequence>
<dbReference type="RefSeq" id="WP_237867901.1">
    <property type="nucleotide sequence ID" value="NZ_JAKLTR010000001.1"/>
</dbReference>
<protein>
    <recommendedName>
        <fullName evidence="4">HTH cro/C1-type domain-containing protein</fullName>
    </recommendedName>
</protein>
<evidence type="ECO:0000313" key="3">
    <source>
        <dbReference type="Proteomes" id="UP001165367"/>
    </source>
</evidence>
<evidence type="ECO:0000313" key="2">
    <source>
        <dbReference type="EMBL" id="MCG2612672.1"/>
    </source>
</evidence>
<comment type="caution">
    <text evidence="2">The sequence shown here is derived from an EMBL/GenBank/DDBJ whole genome shotgun (WGS) entry which is preliminary data.</text>
</comment>
<name>A0ABS9KK23_9BACT</name>
<keyword evidence="3" id="KW-1185">Reference proteome</keyword>
<dbReference type="EMBL" id="JAKLTR010000001">
    <property type="protein sequence ID" value="MCG2612672.1"/>
    <property type="molecule type" value="Genomic_DNA"/>
</dbReference>
<dbReference type="SUPFAM" id="SSF47413">
    <property type="entry name" value="lambda repressor-like DNA-binding domains"/>
    <property type="match status" value="1"/>
</dbReference>
<gene>
    <name evidence="2" type="ORF">LZZ85_00210</name>
</gene>
<proteinExistence type="predicted"/>